<dbReference type="AlphaFoldDB" id="A0AA40BX31"/>
<evidence type="ECO:0000256" key="4">
    <source>
        <dbReference type="SAM" id="MobiDB-lite"/>
    </source>
</evidence>
<evidence type="ECO:0000256" key="2">
    <source>
        <dbReference type="ARBA" id="ARBA00023043"/>
    </source>
</evidence>
<dbReference type="EMBL" id="JAULSU010000005">
    <property type="protein sequence ID" value="KAK0616732.1"/>
    <property type="molecule type" value="Genomic_DNA"/>
</dbReference>
<feature type="transmembrane region" description="Helical" evidence="5">
    <location>
        <begin position="1058"/>
        <end position="1081"/>
    </location>
</feature>
<accession>A0AA40BX31</accession>
<dbReference type="InterPro" id="IPR036770">
    <property type="entry name" value="Ankyrin_rpt-contain_sf"/>
</dbReference>
<organism evidence="6 7">
    <name type="scientific">Immersiella caudata</name>
    <dbReference type="NCBI Taxonomy" id="314043"/>
    <lineage>
        <taxon>Eukaryota</taxon>
        <taxon>Fungi</taxon>
        <taxon>Dikarya</taxon>
        <taxon>Ascomycota</taxon>
        <taxon>Pezizomycotina</taxon>
        <taxon>Sordariomycetes</taxon>
        <taxon>Sordariomycetidae</taxon>
        <taxon>Sordariales</taxon>
        <taxon>Lasiosphaeriaceae</taxon>
        <taxon>Immersiella</taxon>
    </lineage>
</organism>
<evidence type="ECO:0008006" key="8">
    <source>
        <dbReference type="Google" id="ProtNLM"/>
    </source>
</evidence>
<dbReference type="InterPro" id="IPR008991">
    <property type="entry name" value="Translation_prot_SH3-like_sf"/>
</dbReference>
<dbReference type="SUPFAM" id="SSF48403">
    <property type="entry name" value="Ankyrin repeat"/>
    <property type="match status" value="1"/>
</dbReference>
<evidence type="ECO:0000313" key="7">
    <source>
        <dbReference type="Proteomes" id="UP001175000"/>
    </source>
</evidence>
<feature type="repeat" description="ANK" evidence="3">
    <location>
        <begin position="283"/>
        <end position="315"/>
    </location>
</feature>
<feature type="repeat" description="ANK" evidence="3">
    <location>
        <begin position="386"/>
        <end position="418"/>
    </location>
</feature>
<reference evidence="6" key="1">
    <citation type="submission" date="2023-06" db="EMBL/GenBank/DDBJ databases">
        <title>Genome-scale phylogeny and comparative genomics of the fungal order Sordariales.</title>
        <authorList>
            <consortium name="Lawrence Berkeley National Laboratory"/>
            <person name="Hensen N."/>
            <person name="Bonometti L."/>
            <person name="Westerberg I."/>
            <person name="Brannstrom I.O."/>
            <person name="Guillou S."/>
            <person name="Cros-Aarteil S."/>
            <person name="Calhoun S."/>
            <person name="Haridas S."/>
            <person name="Kuo A."/>
            <person name="Mondo S."/>
            <person name="Pangilinan J."/>
            <person name="Riley R."/>
            <person name="Labutti K."/>
            <person name="Andreopoulos B."/>
            <person name="Lipzen A."/>
            <person name="Chen C."/>
            <person name="Yanf M."/>
            <person name="Daum C."/>
            <person name="Ng V."/>
            <person name="Clum A."/>
            <person name="Steindorff A."/>
            <person name="Ohm R."/>
            <person name="Martin F."/>
            <person name="Silar P."/>
            <person name="Natvig D."/>
            <person name="Lalanne C."/>
            <person name="Gautier V."/>
            <person name="Ament-Velasquez S.L."/>
            <person name="Kruys A."/>
            <person name="Hutchinson M.I."/>
            <person name="Powell A.J."/>
            <person name="Barry K."/>
            <person name="Miller A.N."/>
            <person name="Grigoriev I.V."/>
            <person name="Debuchy R."/>
            <person name="Gladieux P."/>
            <person name="Thoren M.H."/>
            <person name="Johannesson H."/>
        </authorList>
    </citation>
    <scope>NUCLEOTIDE SEQUENCE</scope>
    <source>
        <strain evidence="6">CBS 606.72</strain>
    </source>
</reference>
<dbReference type="SUPFAM" id="SSF50104">
    <property type="entry name" value="Translation proteins SH3-like domain"/>
    <property type="match status" value="1"/>
</dbReference>
<dbReference type="SMART" id="SM00248">
    <property type="entry name" value="ANK"/>
    <property type="match status" value="5"/>
</dbReference>
<dbReference type="Gene3D" id="2.40.50.140">
    <property type="entry name" value="Nucleic acid-binding proteins"/>
    <property type="match status" value="1"/>
</dbReference>
<dbReference type="PROSITE" id="PS50297">
    <property type="entry name" value="ANK_REP_REGION"/>
    <property type="match status" value="1"/>
</dbReference>
<dbReference type="Gene3D" id="2.30.30.30">
    <property type="match status" value="1"/>
</dbReference>
<keyword evidence="5" id="KW-0472">Membrane</keyword>
<dbReference type="InterPro" id="IPR014722">
    <property type="entry name" value="Rib_uL2_dom2"/>
</dbReference>
<feature type="region of interest" description="Disordered" evidence="4">
    <location>
        <begin position="1163"/>
        <end position="1188"/>
    </location>
</feature>
<dbReference type="Pfam" id="PF01544">
    <property type="entry name" value="CorA"/>
    <property type="match status" value="1"/>
</dbReference>
<gene>
    <name evidence="6" type="ORF">B0T14DRAFT_523713</name>
</gene>
<sequence length="1188" mass="133584">MKMDTTALPQTASGNLFHSRYSRLVINQALMVRFFKHFFFTSFYVMEEELGKVLTDCALTRQGPHHSQAAEDAGTRSTSRIQTGPCAQACTKPCQQVRLGDILLLQGYYCQVIRISSNANTRQYKYLGVDLQSRLLKEDSSFINQLPSGENVQSIISPIFQVYRVLEVQAAAGTIKAMTNIGTVRNSVPVLDKSSLISRLSTALRSDSGTVFALVVYDQEKGVEIAVDMKVVSESAFDSRLVNEGPASDGRDDLHRACRDRKEHLLTEILQHDPQGINELDKNNRTALFDAVEYGFEHGVQLLIKAGVNFDAVDTDGKTALDVALAKKSPLSQAIAVVLLESGFPPVPKNKIETVGSLLVAAANGDTATLEKFINDGEDVNSQDHLGYTALHEAACFGHIGTSQSLIMAGADVNASLRFGGNTILHAMVDPESAKFHRKFYQRDSAERAKLPPLSSGHVAIVELLLRSHAVASRKRFSDGLTVQELVVHRLETTHTDNERMILEGIYDLLQSSPPVEVSAPTVVEVEANLRNKGLPSKDEATRKLFDKFTIRLQYHRRNAVMYKDFGVGSFIYHPDNHDSLRSTESLEAWARAATMAGHEEIRTVSATLDDAAKRKLSESRRDDFWRWIHLPVNNKAWAKDILRTLKLKGKIEFNGGISDMEMFMDESYHQIQGSAPHARLRRPLFSQSLGQEPEYFSLVLPYFDTETLIEHMNRAESSNTGYRHREDLRRVYISPLGESEDLHFPCTLDQSYYLSLFESAERDSTQVVVKYSEKMDERISRPENETIGHAWGLNTTTMTSTTSPSTTLPRRRILMVNQLWVWKVDSNTFITAFPNRCCKTVEPDLLAHLCQSFEARPPTSMESMITRVVRHAVDFLDGPTNAGLDNNVFDIFEQSIADQAQGEMDCYNNFYRARKALRERYTNAVGDTARILTQQRMRDEEEMCDIGQEIDHLREIKDIRDELKMIERVLEDQLAVLTQYGKSAPEPNTQSALEHSLEFRLSKLRRLNKDAEVVEKSLNHLLDLKQKQGNLNEARDSRRLADQADGRARDAETQNQLLFVFTLITIVFTPISFVSTFMAVPSRDFPKAEEGGDIGWSSGQLILGILVTELTTFLAIGAFWFMNPTQRDDLGGAPLSPLMRIKKWWADLWGGEVWETVFEMEKDSPRTKGGFEGRVSAAAGRERDPEG</sequence>
<evidence type="ECO:0000313" key="6">
    <source>
        <dbReference type="EMBL" id="KAK0616732.1"/>
    </source>
</evidence>
<evidence type="ECO:0000256" key="5">
    <source>
        <dbReference type="SAM" id="Phobius"/>
    </source>
</evidence>
<dbReference type="PROSITE" id="PS50088">
    <property type="entry name" value="ANK_REPEAT"/>
    <property type="match status" value="2"/>
</dbReference>
<protein>
    <recommendedName>
        <fullName evidence="8">Ankyrin repeat protein</fullName>
    </recommendedName>
</protein>
<dbReference type="GO" id="GO:0046873">
    <property type="term" value="F:metal ion transmembrane transporter activity"/>
    <property type="evidence" value="ECO:0007669"/>
    <property type="project" value="InterPro"/>
</dbReference>
<keyword evidence="5" id="KW-1133">Transmembrane helix</keyword>
<keyword evidence="5" id="KW-0812">Transmembrane</keyword>
<comment type="caution">
    <text evidence="6">The sequence shown here is derived from an EMBL/GenBank/DDBJ whole genome shotgun (WGS) entry which is preliminary data.</text>
</comment>
<evidence type="ECO:0000256" key="1">
    <source>
        <dbReference type="ARBA" id="ARBA00022737"/>
    </source>
</evidence>
<proteinExistence type="predicted"/>
<evidence type="ECO:0000256" key="3">
    <source>
        <dbReference type="PROSITE-ProRule" id="PRU00023"/>
    </source>
</evidence>
<name>A0AA40BX31_9PEZI</name>
<dbReference type="InterPro" id="IPR002523">
    <property type="entry name" value="MgTranspt_CorA/ZnTranspt_ZntB"/>
</dbReference>
<feature type="compositionally biased region" description="Basic and acidic residues" evidence="4">
    <location>
        <begin position="1163"/>
        <end position="1172"/>
    </location>
</feature>
<dbReference type="InterPro" id="IPR002110">
    <property type="entry name" value="Ankyrin_rpt"/>
</dbReference>
<keyword evidence="2 3" id="KW-0040">ANK repeat</keyword>
<keyword evidence="7" id="KW-1185">Reference proteome</keyword>
<dbReference type="Proteomes" id="UP001175000">
    <property type="component" value="Unassembled WGS sequence"/>
</dbReference>
<dbReference type="Gene3D" id="1.25.40.20">
    <property type="entry name" value="Ankyrin repeat-containing domain"/>
    <property type="match status" value="2"/>
</dbReference>
<dbReference type="GO" id="GO:0016020">
    <property type="term" value="C:membrane"/>
    <property type="evidence" value="ECO:0007669"/>
    <property type="project" value="InterPro"/>
</dbReference>
<keyword evidence="1" id="KW-0677">Repeat</keyword>
<feature type="transmembrane region" description="Helical" evidence="5">
    <location>
        <begin position="1102"/>
        <end position="1123"/>
    </location>
</feature>
<dbReference type="Pfam" id="PF12796">
    <property type="entry name" value="Ank_2"/>
    <property type="match status" value="2"/>
</dbReference>
<dbReference type="PANTHER" id="PTHR24171">
    <property type="entry name" value="ANKYRIN REPEAT DOMAIN-CONTAINING PROTEIN 39-RELATED"/>
    <property type="match status" value="1"/>
</dbReference>
<dbReference type="InterPro" id="IPR012340">
    <property type="entry name" value="NA-bd_OB-fold"/>
</dbReference>